<evidence type="ECO:0000256" key="1">
    <source>
        <dbReference type="ARBA" id="ARBA00022553"/>
    </source>
</evidence>
<dbReference type="OrthoDB" id="9789181at2"/>
<dbReference type="PANTHER" id="PTHR44591">
    <property type="entry name" value="STRESS RESPONSE REGULATOR PROTEIN 1"/>
    <property type="match status" value="1"/>
</dbReference>
<dbReference type="PANTHER" id="PTHR44591:SF3">
    <property type="entry name" value="RESPONSE REGULATORY DOMAIN-CONTAINING PROTEIN"/>
    <property type="match status" value="1"/>
</dbReference>
<name>A0A4U0H7Q2_9SPHI</name>
<dbReference type="PROSITE" id="PS50110">
    <property type="entry name" value="RESPONSE_REGULATORY"/>
    <property type="match status" value="1"/>
</dbReference>
<accession>A0A4U0H7Q2</accession>
<organism evidence="4 5">
    <name type="scientific">Sphingobacterium alkalisoli</name>
    <dbReference type="NCBI Taxonomy" id="1874115"/>
    <lineage>
        <taxon>Bacteria</taxon>
        <taxon>Pseudomonadati</taxon>
        <taxon>Bacteroidota</taxon>
        <taxon>Sphingobacteriia</taxon>
        <taxon>Sphingobacteriales</taxon>
        <taxon>Sphingobacteriaceae</taxon>
        <taxon>Sphingobacterium</taxon>
    </lineage>
</organism>
<sequence length="120" mass="13571">MMDQKKIFVCDDDSGIADMLEMVFEILDSETVTETNSIHAYEKILHLKPDVVIVDLWMPVVTGDQLIRKIRKNEDMKETFILCISASRDGKDIALEAGANTFLPKPFDLDEILAIVEKAL</sequence>
<evidence type="ECO:0000259" key="3">
    <source>
        <dbReference type="PROSITE" id="PS50110"/>
    </source>
</evidence>
<dbReference type="EMBL" id="SUKA01000001">
    <property type="protein sequence ID" value="TJY67867.1"/>
    <property type="molecule type" value="Genomic_DNA"/>
</dbReference>
<feature type="modified residue" description="4-aspartylphosphate" evidence="2">
    <location>
        <position position="55"/>
    </location>
</feature>
<feature type="domain" description="Response regulatory" evidence="3">
    <location>
        <begin position="6"/>
        <end position="120"/>
    </location>
</feature>
<dbReference type="InterPro" id="IPR001789">
    <property type="entry name" value="Sig_transdc_resp-reg_receiver"/>
</dbReference>
<evidence type="ECO:0000313" key="5">
    <source>
        <dbReference type="Proteomes" id="UP000309872"/>
    </source>
</evidence>
<proteinExistence type="predicted"/>
<dbReference type="GO" id="GO:0000160">
    <property type="term" value="P:phosphorelay signal transduction system"/>
    <property type="evidence" value="ECO:0007669"/>
    <property type="project" value="InterPro"/>
</dbReference>
<dbReference type="Gene3D" id="3.40.50.2300">
    <property type="match status" value="1"/>
</dbReference>
<dbReference type="InterPro" id="IPR011006">
    <property type="entry name" value="CheY-like_superfamily"/>
</dbReference>
<evidence type="ECO:0000256" key="2">
    <source>
        <dbReference type="PROSITE-ProRule" id="PRU00169"/>
    </source>
</evidence>
<dbReference type="RefSeq" id="WP_136818734.1">
    <property type="nucleotide sequence ID" value="NZ_BMJX01000001.1"/>
</dbReference>
<evidence type="ECO:0000313" key="4">
    <source>
        <dbReference type="EMBL" id="TJY67867.1"/>
    </source>
</evidence>
<gene>
    <name evidence="4" type="ORF">FAZ19_00970</name>
</gene>
<comment type="caution">
    <text evidence="4">The sequence shown here is derived from an EMBL/GenBank/DDBJ whole genome shotgun (WGS) entry which is preliminary data.</text>
</comment>
<keyword evidence="5" id="KW-1185">Reference proteome</keyword>
<dbReference type="AlphaFoldDB" id="A0A4U0H7Q2"/>
<dbReference type="SUPFAM" id="SSF52172">
    <property type="entry name" value="CheY-like"/>
    <property type="match status" value="1"/>
</dbReference>
<dbReference type="Pfam" id="PF00072">
    <property type="entry name" value="Response_reg"/>
    <property type="match status" value="1"/>
</dbReference>
<protein>
    <submittedName>
        <fullName evidence="4">Response regulator</fullName>
    </submittedName>
</protein>
<keyword evidence="1 2" id="KW-0597">Phosphoprotein</keyword>
<dbReference type="SMART" id="SM00448">
    <property type="entry name" value="REC"/>
    <property type="match status" value="1"/>
</dbReference>
<reference evidence="4 5" key="1">
    <citation type="submission" date="2019-04" db="EMBL/GenBank/DDBJ databases">
        <title>Sphingobacterium olei sp. nov., isolated from oil-contaminated soil.</title>
        <authorList>
            <person name="Liu B."/>
        </authorList>
    </citation>
    <scope>NUCLEOTIDE SEQUENCE [LARGE SCALE GENOMIC DNA]</scope>
    <source>
        <strain evidence="4 5">Y3L14</strain>
    </source>
</reference>
<dbReference type="InterPro" id="IPR050595">
    <property type="entry name" value="Bact_response_regulator"/>
</dbReference>
<dbReference type="Proteomes" id="UP000309872">
    <property type="component" value="Unassembled WGS sequence"/>
</dbReference>